<dbReference type="SUPFAM" id="SSF51445">
    <property type="entry name" value="(Trans)glycosidases"/>
    <property type="match status" value="1"/>
</dbReference>
<comment type="similarity">
    <text evidence="1 2">Belongs to the glycosyl hydrolase 35 family.</text>
</comment>
<dbReference type="Proteomes" id="UP000823521">
    <property type="component" value="Unassembled WGS sequence"/>
</dbReference>
<feature type="domain" description="Glycoside hydrolase 35 catalytic" evidence="3">
    <location>
        <begin position="11"/>
        <end position="244"/>
    </location>
</feature>
<dbReference type="PRINTS" id="PR00742">
    <property type="entry name" value="GLHYDRLASE35"/>
</dbReference>
<reference evidence="4 5" key="1">
    <citation type="submission" date="2019-12" db="EMBL/GenBank/DDBJ databases">
        <title>Whole genome sequencing of endophytic Actinobacterium Micromonospora sp. MPMI6T.</title>
        <authorList>
            <person name="Evv R."/>
            <person name="Podile A.R."/>
        </authorList>
    </citation>
    <scope>NUCLEOTIDE SEQUENCE [LARGE SCALE GENOMIC DNA]</scope>
    <source>
        <strain evidence="4 5">MPMI6</strain>
    </source>
</reference>
<dbReference type="EMBL" id="WVUH01000097">
    <property type="protein sequence ID" value="MBO4207002.1"/>
    <property type="molecule type" value="Genomic_DNA"/>
</dbReference>
<dbReference type="RefSeq" id="WP_208813902.1">
    <property type="nucleotide sequence ID" value="NZ_WVUH01000097.1"/>
</dbReference>
<evidence type="ECO:0000259" key="3">
    <source>
        <dbReference type="Pfam" id="PF01301"/>
    </source>
</evidence>
<gene>
    <name evidence="4" type="ORF">GSF22_13440</name>
</gene>
<keyword evidence="5" id="KW-1185">Reference proteome</keyword>
<comment type="caution">
    <text evidence="4">The sequence shown here is derived from an EMBL/GenBank/DDBJ whole genome shotgun (WGS) entry which is preliminary data.</text>
</comment>
<evidence type="ECO:0000313" key="5">
    <source>
        <dbReference type="Proteomes" id="UP000823521"/>
    </source>
</evidence>
<dbReference type="InterPro" id="IPR031330">
    <property type="entry name" value="Gly_Hdrlase_35_cat"/>
</dbReference>
<proteinExistence type="inferred from homology"/>
<dbReference type="InterPro" id="IPR017853">
    <property type="entry name" value="GH"/>
</dbReference>
<dbReference type="Pfam" id="PF01301">
    <property type="entry name" value="Glyco_hydro_35"/>
    <property type="match status" value="1"/>
</dbReference>
<dbReference type="InterPro" id="IPR001944">
    <property type="entry name" value="Glycoside_Hdrlase_35"/>
</dbReference>
<sequence length="879" mass="93042">MRTVELSGTELRIDGVPRVLLCASLFPFRVPREQWRDRLDAVARLGYHAVDVYVPWNFHETEPGQWDFTGQRDLDHFLRLAGEAGLLVLARPGPYICSEWDGGALPAWLSLDGDLRLRQNEPRYLAEVDRWYAQVVPILARHQYPTGGPVVLVQVENELDFFDCDDPAGYLDALAGSARRHGITVPLVACAGQGDIARAAGGLADVVAAVNLYPSDDAPDMEQHAAYFEAALRKQDLPMLVTETNRLHRTLKRLLACGVRLLGPYLQASGWNGEYGTAVNNWGDLLGFMTHDYDFGGVLDPTGAERADAAEARRLAALVDALGPRLAAAVPAGPVTEAAGDLTVVPYALDLAGGGQLLSLTNLADVDATARNNGLPVTVPAGTCLLVLRDLPLTEVGARLTATDAELTGLVAQPGSVRVTVASRGPATLLLAVTGAWSSRADGDAVAGTSGPGTVRITGTAGSVRLTTPAGTVTVGFAPAEPPPAPPAADRSRTVTAVLAGTDDGDPTAWTATARRTPALPLERLGVYRGAGRYRITADLRDVCGLVLRAAADVVDVRVDRTALGWTANGGGDLWVPFTAPVTHPGTEVAVTARIWGHTNFDDSRLPSLRLGSLRGVAGVLAVTDVTDLSTGWLVGSWGQPAVGAGLPPRGDLGGWMSSRFPQTMRYRRTVEWSGTAALRAEDGQARLDVAVNGTRVGTLTPLTPVLWLGDLHPGDELTVDVHRTWGEPVGRLSLLRGRVVDDWDVTRQATGELLASRRQAQLTSVDLPLVVPAGQARWLHLPAEEPGDATTDLTVRFAGTGLLATALSDGRNLGRVWIGGPPPGATLRGGRGDLLIVPGPWRHTGLDLYLEATTADAGHLHTIITGGPVDAPQEGTDQ</sequence>
<name>A0ABS3VR53_MICEH</name>
<dbReference type="Gene3D" id="3.20.20.80">
    <property type="entry name" value="Glycosidases"/>
    <property type="match status" value="1"/>
</dbReference>
<organism evidence="4 5">
    <name type="scientific">Micromonospora echinofusca</name>
    <dbReference type="NCBI Taxonomy" id="47858"/>
    <lineage>
        <taxon>Bacteria</taxon>
        <taxon>Bacillati</taxon>
        <taxon>Actinomycetota</taxon>
        <taxon>Actinomycetes</taxon>
        <taxon>Micromonosporales</taxon>
        <taxon>Micromonosporaceae</taxon>
        <taxon>Micromonospora</taxon>
    </lineage>
</organism>
<protein>
    <submittedName>
        <fullName evidence="4">Beta-galactosidase</fullName>
    </submittedName>
</protein>
<evidence type="ECO:0000313" key="4">
    <source>
        <dbReference type="EMBL" id="MBO4207002.1"/>
    </source>
</evidence>
<dbReference type="PANTHER" id="PTHR23421">
    <property type="entry name" value="BETA-GALACTOSIDASE RELATED"/>
    <property type="match status" value="1"/>
</dbReference>
<evidence type="ECO:0000256" key="2">
    <source>
        <dbReference type="RuleBase" id="RU003679"/>
    </source>
</evidence>
<accession>A0ABS3VR53</accession>
<evidence type="ECO:0000256" key="1">
    <source>
        <dbReference type="ARBA" id="ARBA00009809"/>
    </source>
</evidence>